<proteinExistence type="predicted"/>
<keyword evidence="3" id="KW-1185">Reference proteome</keyword>
<evidence type="ECO:0000313" key="2">
    <source>
        <dbReference type="EMBL" id="TRM61027.1"/>
    </source>
</evidence>
<sequence>MPARRFFAQNPRPGYAQPTHSPAVSQHSSDPSHCSPSYYHEGQRISFPKQTGIGFAHGTRRHDSSTAATMRTTPLAYSTSNSSATLGPLTPPKFSPHANAQPLQSAMRPTPRAFPPLQADTPPPPPPPTGQNFAPATSSPPAPQIAAALTTPVLLSVPPVWTRQAPPPASTSPQTSAP</sequence>
<gene>
    <name evidence="2" type="ORF">BD626DRAFT_631936</name>
</gene>
<dbReference type="Proteomes" id="UP000320762">
    <property type="component" value="Unassembled WGS sequence"/>
</dbReference>
<dbReference type="AlphaFoldDB" id="A0A550C8B6"/>
<organism evidence="2 3">
    <name type="scientific">Schizophyllum amplum</name>
    <dbReference type="NCBI Taxonomy" id="97359"/>
    <lineage>
        <taxon>Eukaryota</taxon>
        <taxon>Fungi</taxon>
        <taxon>Dikarya</taxon>
        <taxon>Basidiomycota</taxon>
        <taxon>Agaricomycotina</taxon>
        <taxon>Agaricomycetes</taxon>
        <taxon>Agaricomycetidae</taxon>
        <taxon>Agaricales</taxon>
        <taxon>Schizophyllaceae</taxon>
        <taxon>Schizophyllum</taxon>
    </lineage>
</organism>
<dbReference type="EMBL" id="VDMD01000018">
    <property type="protein sequence ID" value="TRM61027.1"/>
    <property type="molecule type" value="Genomic_DNA"/>
</dbReference>
<feature type="compositionally biased region" description="Polar residues" evidence="1">
    <location>
        <begin position="18"/>
        <end position="35"/>
    </location>
</feature>
<evidence type="ECO:0000313" key="3">
    <source>
        <dbReference type="Proteomes" id="UP000320762"/>
    </source>
</evidence>
<comment type="caution">
    <text evidence="2">The sequence shown here is derived from an EMBL/GenBank/DDBJ whole genome shotgun (WGS) entry which is preliminary data.</text>
</comment>
<reference evidence="2 3" key="1">
    <citation type="journal article" date="2019" name="New Phytol.">
        <title>Comparative genomics reveals unique wood-decay strategies and fruiting body development in the Schizophyllaceae.</title>
        <authorList>
            <person name="Almasi E."/>
            <person name="Sahu N."/>
            <person name="Krizsan K."/>
            <person name="Balint B."/>
            <person name="Kovacs G.M."/>
            <person name="Kiss B."/>
            <person name="Cseklye J."/>
            <person name="Drula E."/>
            <person name="Henrissat B."/>
            <person name="Nagy I."/>
            <person name="Chovatia M."/>
            <person name="Adam C."/>
            <person name="LaButti K."/>
            <person name="Lipzen A."/>
            <person name="Riley R."/>
            <person name="Grigoriev I.V."/>
            <person name="Nagy L.G."/>
        </authorList>
    </citation>
    <scope>NUCLEOTIDE SEQUENCE [LARGE SCALE GENOMIC DNA]</scope>
    <source>
        <strain evidence="2 3">NL-1724</strain>
    </source>
</reference>
<accession>A0A550C8B6</accession>
<protein>
    <submittedName>
        <fullName evidence="2">Uncharacterized protein</fullName>
    </submittedName>
</protein>
<feature type="region of interest" description="Disordered" evidence="1">
    <location>
        <begin position="1"/>
        <end position="150"/>
    </location>
</feature>
<feature type="compositionally biased region" description="Polar residues" evidence="1">
    <location>
        <begin position="65"/>
        <end position="85"/>
    </location>
</feature>
<feature type="non-terminal residue" evidence="2">
    <location>
        <position position="178"/>
    </location>
</feature>
<name>A0A550C8B6_9AGAR</name>
<feature type="region of interest" description="Disordered" evidence="1">
    <location>
        <begin position="159"/>
        <end position="178"/>
    </location>
</feature>
<evidence type="ECO:0000256" key="1">
    <source>
        <dbReference type="SAM" id="MobiDB-lite"/>
    </source>
</evidence>